<evidence type="ECO:0000256" key="6">
    <source>
        <dbReference type="ARBA" id="ARBA00022448"/>
    </source>
</evidence>
<evidence type="ECO:0000313" key="17">
    <source>
        <dbReference type="WormBase" id="SRAE_0000023600"/>
    </source>
</evidence>
<dbReference type="PANTHER" id="PTHR10805:SF0">
    <property type="entry name" value="COATOMER SUBUNIT EPSILON"/>
    <property type="match status" value="1"/>
</dbReference>
<evidence type="ECO:0000256" key="2">
    <source>
        <dbReference type="ARBA" id="ARBA00004347"/>
    </source>
</evidence>
<comment type="similarity">
    <text evidence="3 13">Belongs to the COPE family.</text>
</comment>
<comment type="function">
    <text evidence="13">The coatomer is a cytosolic protein complex that binds to dilysine motifs and reversibly associates with Golgi non-clathrin-coated vesicles, which further mediate biosynthetic protein transport from the ER, via the Golgi up to the trans Golgi network. The coatomer complex is required for budding from Golgi membranes, and is essential for the retrograde Golgi-to-ER transport of dilysine-tagged proteins.</text>
</comment>
<dbReference type="AlphaFoldDB" id="A0A090KUL1"/>
<dbReference type="GO" id="GO:0006888">
    <property type="term" value="P:endoplasmic reticulum to Golgi vesicle-mediated transport"/>
    <property type="evidence" value="ECO:0007669"/>
    <property type="project" value="TreeGrafter"/>
</dbReference>
<dbReference type="GO" id="GO:0000139">
    <property type="term" value="C:Golgi membrane"/>
    <property type="evidence" value="ECO:0007669"/>
    <property type="project" value="UniProtKB-SubCell"/>
</dbReference>
<keyword evidence="12 13" id="KW-0968">Cytoplasmic vesicle</keyword>
<evidence type="ECO:0000256" key="4">
    <source>
        <dbReference type="ARBA" id="ARBA00011775"/>
    </source>
</evidence>
<dbReference type="GeneID" id="36373474"/>
<evidence type="ECO:0000256" key="8">
    <source>
        <dbReference type="ARBA" id="ARBA00022892"/>
    </source>
</evidence>
<evidence type="ECO:0000256" key="9">
    <source>
        <dbReference type="ARBA" id="ARBA00022927"/>
    </source>
</evidence>
<dbReference type="GO" id="GO:0006891">
    <property type="term" value="P:intra-Golgi vesicle-mediated transport"/>
    <property type="evidence" value="ECO:0007669"/>
    <property type="project" value="TreeGrafter"/>
</dbReference>
<evidence type="ECO:0000256" key="13">
    <source>
        <dbReference type="PIRNR" id="PIRNR016478"/>
    </source>
</evidence>
<dbReference type="CTD" id="36373474"/>
<gene>
    <name evidence="14 16 17" type="ORF">SRAE_0000023600</name>
</gene>
<reference evidence="15" key="1">
    <citation type="submission" date="2014-09" db="EMBL/GenBank/DDBJ databases">
        <authorList>
            <person name="Martin A.A."/>
        </authorList>
    </citation>
    <scope>NUCLEOTIDE SEQUENCE</scope>
    <source>
        <strain evidence="15">ED321</strain>
    </source>
</reference>
<evidence type="ECO:0000313" key="16">
    <source>
        <dbReference type="WBParaSite" id="SRAE_0000023600.1"/>
    </source>
</evidence>
<evidence type="ECO:0000256" key="11">
    <source>
        <dbReference type="ARBA" id="ARBA00023136"/>
    </source>
</evidence>
<comment type="subunit">
    <text evidence="4">Oligomeric complex that consists of at least the alpha, beta, beta', gamma, delta, epsilon and zeta subunits.</text>
</comment>
<keyword evidence="11 13" id="KW-0472">Membrane</keyword>
<dbReference type="RefSeq" id="XP_024500315.1">
    <property type="nucleotide sequence ID" value="XM_024646099.1"/>
</dbReference>
<keyword evidence="9 13" id="KW-0653">Protein transport</keyword>
<accession>A0A090KUL1</accession>
<dbReference type="OrthoDB" id="310217at2759"/>
<dbReference type="WormBase" id="SRAE_0000023600">
    <property type="protein sequence ID" value="SRP12174"/>
    <property type="gene ID" value="WBGene00255976"/>
</dbReference>
<dbReference type="GO" id="GO:0006890">
    <property type="term" value="P:retrograde vesicle-mediated transport, Golgi to endoplasmic reticulum"/>
    <property type="evidence" value="ECO:0007669"/>
    <property type="project" value="UniProtKB-UniRule"/>
</dbReference>
<dbReference type="EMBL" id="LN609405">
    <property type="protein sequence ID" value="CEF61106.1"/>
    <property type="molecule type" value="Genomic_DNA"/>
</dbReference>
<protein>
    <recommendedName>
        <fullName evidence="5 13">Coatomer subunit epsilon</fullName>
    </recommendedName>
</protein>
<dbReference type="PIRSF" id="PIRSF016478">
    <property type="entry name" value="Coatomer_esu"/>
    <property type="match status" value="1"/>
</dbReference>
<comment type="subcellular location">
    <subcellularLocation>
        <location evidence="2">Cytoplasmic vesicle</location>
        <location evidence="2">COPI-coated vesicle membrane</location>
        <topology evidence="2">Peripheral membrane protein</topology>
        <orientation evidence="2">Cytoplasmic side</orientation>
    </subcellularLocation>
    <subcellularLocation>
        <location evidence="1">Golgi apparatus membrane</location>
        <topology evidence="1">Peripheral membrane protein</topology>
        <orientation evidence="1">Cytoplasmic side</orientation>
    </subcellularLocation>
</comment>
<evidence type="ECO:0000256" key="7">
    <source>
        <dbReference type="ARBA" id="ARBA00022490"/>
    </source>
</evidence>
<evidence type="ECO:0000313" key="15">
    <source>
        <dbReference type="Proteomes" id="UP000035682"/>
    </source>
</evidence>
<dbReference type="PANTHER" id="PTHR10805">
    <property type="entry name" value="COATOMER SUBUNIT EPSILON"/>
    <property type="match status" value="1"/>
</dbReference>
<keyword evidence="10 13" id="KW-0333">Golgi apparatus</keyword>
<name>A0A090KUL1_STRRB</name>
<reference evidence="14" key="2">
    <citation type="submission" date="2014-09" db="EMBL/GenBank/DDBJ databases">
        <authorList>
            <person name="Aslett A.Martin."/>
        </authorList>
    </citation>
    <scope>NUCLEOTIDE SEQUENCE</scope>
    <source>
        <strain evidence="14">ED321 Heterogonic</strain>
    </source>
</reference>
<organism evidence="14">
    <name type="scientific">Strongyloides ratti</name>
    <name type="common">Parasitic roundworm</name>
    <dbReference type="NCBI Taxonomy" id="34506"/>
    <lineage>
        <taxon>Eukaryota</taxon>
        <taxon>Metazoa</taxon>
        <taxon>Ecdysozoa</taxon>
        <taxon>Nematoda</taxon>
        <taxon>Chromadorea</taxon>
        <taxon>Rhabditida</taxon>
        <taxon>Tylenchina</taxon>
        <taxon>Panagrolaimomorpha</taxon>
        <taxon>Strongyloidoidea</taxon>
        <taxon>Strongyloididae</taxon>
        <taxon>Strongyloides</taxon>
    </lineage>
</organism>
<evidence type="ECO:0000256" key="12">
    <source>
        <dbReference type="ARBA" id="ARBA00023329"/>
    </source>
</evidence>
<dbReference type="InterPro" id="IPR011990">
    <property type="entry name" value="TPR-like_helical_dom_sf"/>
</dbReference>
<dbReference type="Proteomes" id="UP000035682">
    <property type="component" value="Unplaced"/>
</dbReference>
<dbReference type="InterPro" id="IPR006822">
    <property type="entry name" value="Coatomer_esu"/>
</dbReference>
<evidence type="ECO:0000313" key="14">
    <source>
        <dbReference type="EMBL" id="CEF61106.1"/>
    </source>
</evidence>
<evidence type="ECO:0000256" key="10">
    <source>
        <dbReference type="ARBA" id="ARBA00023034"/>
    </source>
</evidence>
<dbReference type="GO" id="GO:0015031">
    <property type="term" value="P:protein transport"/>
    <property type="evidence" value="ECO:0007669"/>
    <property type="project" value="UniProtKB-UniRule"/>
</dbReference>
<dbReference type="OMA" id="MIVLSQH"/>
<evidence type="ECO:0000256" key="1">
    <source>
        <dbReference type="ARBA" id="ARBA00004255"/>
    </source>
</evidence>
<proteinExistence type="inferred from homology"/>
<sequence length="293" mass="33315">MSVDNLFNVKNAYFLGNYQQCIQAAEKVTCKTNDEEEEKSSFVYRSFIAQNKHSLVLSEISPDTDVISLKCLRRLAEYYSNKNERSNIVTEIDSDVKTGDASNEHFCLLTALIYINESDFENALRLLNNCTSLEGQATMIQVFLKIDRVDLAMKKLKEMQEIDEDATITQLASAWVNTALGKDKLKDAFYTYQELIDKYGGTVSLLVSQASCLIQQEKYEEAEKLLIDAQQKDADNAEVCINLYVVNSYLGKSAESQGRLINQLKHFHPDHPWTIGYCSKVEFFEKLTAESRA</sequence>
<dbReference type="Pfam" id="PF04733">
    <property type="entry name" value="Coatomer_E"/>
    <property type="match status" value="1"/>
</dbReference>
<dbReference type="SUPFAM" id="SSF48452">
    <property type="entry name" value="TPR-like"/>
    <property type="match status" value="1"/>
</dbReference>
<evidence type="ECO:0000256" key="5">
    <source>
        <dbReference type="ARBA" id="ARBA00015828"/>
    </source>
</evidence>
<dbReference type="GO" id="GO:0005198">
    <property type="term" value="F:structural molecule activity"/>
    <property type="evidence" value="ECO:0007669"/>
    <property type="project" value="UniProtKB-UniRule"/>
</dbReference>
<dbReference type="WBParaSite" id="SRAE_0000023600.1">
    <property type="protein sequence ID" value="SRAE_0000023600.1"/>
    <property type="gene ID" value="WBGene00255976"/>
</dbReference>
<keyword evidence="8 13" id="KW-0931">ER-Golgi transport</keyword>
<keyword evidence="6 13" id="KW-0813">Transport</keyword>
<keyword evidence="15" id="KW-1185">Reference proteome</keyword>
<dbReference type="Gene3D" id="1.25.40.10">
    <property type="entry name" value="Tetratricopeptide repeat domain"/>
    <property type="match status" value="1"/>
</dbReference>
<keyword evidence="7 13" id="KW-0963">Cytoplasm</keyword>
<dbReference type="GO" id="GO:0030126">
    <property type="term" value="C:COPI vesicle coat"/>
    <property type="evidence" value="ECO:0007669"/>
    <property type="project" value="TreeGrafter"/>
</dbReference>
<evidence type="ECO:0000256" key="3">
    <source>
        <dbReference type="ARBA" id="ARBA00008827"/>
    </source>
</evidence>
<reference evidence="16" key="3">
    <citation type="submission" date="2020-12" db="UniProtKB">
        <authorList>
            <consortium name="WormBaseParasite"/>
        </authorList>
    </citation>
    <scope>IDENTIFICATION</scope>
</reference>